<dbReference type="EMBL" id="LN890655">
    <property type="protein sequence ID" value="CUS01903.1"/>
    <property type="molecule type" value="Genomic_DNA"/>
</dbReference>
<name>A0A170PD98_9CHLR</name>
<dbReference type="RefSeq" id="WP_095041579.1">
    <property type="nucleotide sequence ID" value="NZ_LN890655.1"/>
</dbReference>
<evidence type="ECO:0000256" key="1">
    <source>
        <dbReference type="SAM" id="MobiDB-lite"/>
    </source>
</evidence>
<dbReference type="KEGG" id="pbf:CFX0092_A0022"/>
<dbReference type="OrthoDB" id="155079at2"/>
<protein>
    <submittedName>
        <fullName evidence="4">Uncharacterized protein</fullName>
    </submittedName>
</protein>
<dbReference type="InterPro" id="IPR011459">
    <property type="entry name" value="DUF1565"/>
</dbReference>
<dbReference type="Proteomes" id="UP000215027">
    <property type="component" value="Chromosome I"/>
</dbReference>
<proteinExistence type="predicted"/>
<sequence length="940" mass="94622">MTPRRHRISPLRLLPALFFLLLAGVALLAARLSAEPAATTRYVSPTGSDGGANLCLDSAAPCATLARALLAAQPGDTIQLTPGDYHEAGLVIDMAIVIRGDAATTTRLDGDGGDTLLIVTGGGALTVEGLTLQGGAGRRGGALQGQPGSALTLRGVVLQNNTADQGGAVFADGASLTIEDSRLAANSAGVGGAVYVSGGTLTMARSSVESNEAGAGGGFYLDPAATATVRAVTLAANQAATVGGGVYVQGGALTMANVVLSANRAASHGGGLFNDGGSVGSDYTTWLDNVAPAGAAIATHAGGQTNLGTSILRGSGLCAGPITGVGILSDDSSCGVAAQPATGLDADGRPAYGSNAIDAGPFGSCLAAGELLSTDRRGEPRPAGDGSGAAHCDVGAYEFQPRLTIRHVPNLSDGTRFGYSGDLGDFTLVAGERPRAVFEATPGPIRVSQSQEPGWKVTAISCSGDADNGSLVDVDARGVTVDLDAGESISCVFTSRANRDTIGVSVRGPAGADPTVAFDGGLGTFELRPVGQTDMRSGRLAAGVYAVHAAPPAGWRVAAIACAGDADAGTTTNLAAGLAVVDLDTDEAIGCSFTLAPNAATSLTIRHEVTPAAAAAGASFVYSGDLGVFALWPGLQPALTFAPSPELIRLHEIIHPAWALSQLSCAGDLDSGSVLLPEEATALIDLDEGEAITCVFGHVPATSGRGTILIEHAPTPADDTEFPFNGALGDFTLSSPANPTRAFAQLTPGGYTVRQLTPAGWLLSGIACEGDADNGTTLLPDEATAIIDLDEDEVIRCVYSAARPTQTGAITIIHETAPTDETQFRYNGSLGGFNLRAPSRPSRAFIDLTPGSYLVGARPQAGWTLLGITCEGDSDGGSAISLPARQVNIDLDAGEAIICRFSHVGPGVTVTPPPSPTPPPATATPPAGATHSAFLPFLSR</sequence>
<gene>
    <name evidence="4" type="ORF">CFX0092_A0022</name>
</gene>
<dbReference type="NCBIfam" id="NF041518">
    <property type="entry name" value="choice_anch_Q"/>
    <property type="match status" value="1"/>
</dbReference>
<dbReference type="InterPro" id="IPR011050">
    <property type="entry name" value="Pectin_lyase_fold/virulence"/>
</dbReference>
<evidence type="ECO:0000259" key="2">
    <source>
        <dbReference type="Pfam" id="PF07602"/>
    </source>
</evidence>
<dbReference type="AlphaFoldDB" id="A0A170PD98"/>
<accession>A0A170PD98</accession>
<dbReference type="InterPro" id="IPR059226">
    <property type="entry name" value="Choice_anch_Q_dom"/>
</dbReference>
<organism evidence="4 5">
    <name type="scientific">Candidatus Promineifilum breve</name>
    <dbReference type="NCBI Taxonomy" id="1806508"/>
    <lineage>
        <taxon>Bacteria</taxon>
        <taxon>Bacillati</taxon>
        <taxon>Chloroflexota</taxon>
        <taxon>Ardenticatenia</taxon>
        <taxon>Candidatus Promineifilales</taxon>
        <taxon>Candidatus Promineifilaceae</taxon>
        <taxon>Candidatus Promineifilum</taxon>
    </lineage>
</organism>
<dbReference type="Pfam" id="PF24514">
    <property type="entry name" value="SpaA_4"/>
    <property type="match status" value="1"/>
</dbReference>
<feature type="domain" description="DUF1565" evidence="2">
    <location>
        <begin position="58"/>
        <end position="214"/>
    </location>
</feature>
<evidence type="ECO:0000313" key="5">
    <source>
        <dbReference type="Proteomes" id="UP000215027"/>
    </source>
</evidence>
<dbReference type="InterPro" id="IPR012334">
    <property type="entry name" value="Pectin_lyas_fold"/>
</dbReference>
<reference evidence="4" key="1">
    <citation type="submission" date="2016-01" db="EMBL/GenBank/DDBJ databases">
        <authorList>
            <person name="Mcilroy J.S."/>
            <person name="Karst M S."/>
            <person name="Albertsen M."/>
        </authorList>
    </citation>
    <scope>NUCLEOTIDE SEQUENCE</scope>
    <source>
        <strain evidence="4">Cfx-K</strain>
    </source>
</reference>
<evidence type="ECO:0000259" key="3">
    <source>
        <dbReference type="Pfam" id="PF24514"/>
    </source>
</evidence>
<feature type="compositionally biased region" description="Pro residues" evidence="1">
    <location>
        <begin position="911"/>
        <end position="923"/>
    </location>
</feature>
<feature type="domain" description="SpaA-like prealbumin fold" evidence="3">
    <location>
        <begin position="416"/>
        <end position="496"/>
    </location>
</feature>
<dbReference type="PANTHER" id="PTHR11319:SF35">
    <property type="entry name" value="OUTER MEMBRANE PROTEIN PMPC-RELATED"/>
    <property type="match status" value="1"/>
</dbReference>
<evidence type="ECO:0000313" key="4">
    <source>
        <dbReference type="EMBL" id="CUS01903.1"/>
    </source>
</evidence>
<keyword evidence="5" id="KW-1185">Reference proteome</keyword>
<dbReference type="SUPFAM" id="SSF51126">
    <property type="entry name" value="Pectin lyase-like"/>
    <property type="match status" value="1"/>
</dbReference>
<feature type="region of interest" description="Disordered" evidence="1">
    <location>
        <begin position="909"/>
        <end position="929"/>
    </location>
</feature>
<dbReference type="Gene3D" id="2.160.20.10">
    <property type="entry name" value="Single-stranded right-handed beta-helix, Pectin lyase-like"/>
    <property type="match status" value="1"/>
</dbReference>
<dbReference type="Pfam" id="PF07602">
    <property type="entry name" value="DUF1565"/>
    <property type="match status" value="1"/>
</dbReference>
<dbReference type="InterPro" id="IPR055371">
    <property type="entry name" value="SpaA_PFL_dom_4"/>
</dbReference>
<dbReference type="PANTHER" id="PTHR11319">
    <property type="entry name" value="G PROTEIN-COUPLED RECEPTOR-RELATED"/>
    <property type="match status" value="1"/>
</dbReference>